<dbReference type="Pfam" id="PF02558">
    <property type="entry name" value="ApbA"/>
    <property type="match status" value="1"/>
</dbReference>
<evidence type="ECO:0000256" key="2">
    <source>
        <dbReference type="ARBA" id="ARBA00007870"/>
    </source>
</evidence>
<comment type="catalytic activity">
    <reaction evidence="9 10">
        <text>(R)-pantoate + NADP(+) = 2-dehydropantoate + NADPH + H(+)</text>
        <dbReference type="Rhea" id="RHEA:16233"/>
        <dbReference type="ChEBI" id="CHEBI:11561"/>
        <dbReference type="ChEBI" id="CHEBI:15378"/>
        <dbReference type="ChEBI" id="CHEBI:15980"/>
        <dbReference type="ChEBI" id="CHEBI:57783"/>
        <dbReference type="ChEBI" id="CHEBI:58349"/>
        <dbReference type="EC" id="1.1.1.169"/>
    </reaction>
</comment>
<feature type="transmembrane region" description="Helical" evidence="11">
    <location>
        <begin position="12"/>
        <end position="38"/>
    </location>
</feature>
<dbReference type="InterPro" id="IPR013752">
    <property type="entry name" value="KPA_reductase"/>
</dbReference>
<keyword evidence="11" id="KW-0472">Membrane</keyword>
<evidence type="ECO:0000256" key="7">
    <source>
        <dbReference type="ARBA" id="ARBA00023002"/>
    </source>
</evidence>
<dbReference type="Gene3D" id="3.40.50.720">
    <property type="entry name" value="NAD(P)-binding Rossmann-like Domain"/>
    <property type="match status" value="1"/>
</dbReference>
<evidence type="ECO:0000313" key="15">
    <source>
        <dbReference type="Proteomes" id="UP001246372"/>
    </source>
</evidence>
<dbReference type="Gene3D" id="1.10.1040.10">
    <property type="entry name" value="N-(1-d-carboxylethyl)-l-norvaline Dehydrogenase, domain 2"/>
    <property type="match status" value="1"/>
</dbReference>
<organism evidence="14 15">
    <name type="scientific">Roseateles aquae</name>
    <dbReference type="NCBI Taxonomy" id="3077235"/>
    <lineage>
        <taxon>Bacteria</taxon>
        <taxon>Pseudomonadati</taxon>
        <taxon>Pseudomonadota</taxon>
        <taxon>Betaproteobacteria</taxon>
        <taxon>Burkholderiales</taxon>
        <taxon>Sphaerotilaceae</taxon>
        <taxon>Roseateles</taxon>
    </lineage>
</organism>
<dbReference type="InterPro" id="IPR013332">
    <property type="entry name" value="KPR_N"/>
</dbReference>
<evidence type="ECO:0000256" key="3">
    <source>
        <dbReference type="ARBA" id="ARBA00013014"/>
    </source>
</evidence>
<evidence type="ECO:0000256" key="4">
    <source>
        <dbReference type="ARBA" id="ARBA00019465"/>
    </source>
</evidence>
<keyword evidence="6 10" id="KW-0521">NADP</keyword>
<feature type="domain" description="Ketopantoate reductase N-terminal" evidence="12">
    <location>
        <begin position="12"/>
        <end position="159"/>
    </location>
</feature>
<reference evidence="14" key="1">
    <citation type="submission" date="2023-09" db="EMBL/GenBank/DDBJ databases">
        <title>Paucibacter sp. APW11 Genome sequencing and assembly.</title>
        <authorList>
            <person name="Kim I."/>
        </authorList>
    </citation>
    <scope>NUCLEOTIDE SEQUENCE</scope>
    <source>
        <strain evidence="14">APW11</strain>
    </source>
</reference>
<evidence type="ECO:0000256" key="10">
    <source>
        <dbReference type="RuleBase" id="RU362068"/>
    </source>
</evidence>
<dbReference type="GO" id="GO:0008677">
    <property type="term" value="F:2-dehydropantoate 2-reductase activity"/>
    <property type="evidence" value="ECO:0007669"/>
    <property type="project" value="UniProtKB-EC"/>
</dbReference>
<dbReference type="PANTHER" id="PTHR43765:SF2">
    <property type="entry name" value="2-DEHYDROPANTOATE 2-REDUCTASE"/>
    <property type="match status" value="1"/>
</dbReference>
<dbReference type="InterPro" id="IPR013328">
    <property type="entry name" value="6PGD_dom2"/>
</dbReference>
<keyword evidence="5 10" id="KW-0566">Pantothenate biosynthesis</keyword>
<accession>A0ABU3P9J1</accession>
<evidence type="ECO:0000256" key="9">
    <source>
        <dbReference type="ARBA" id="ARBA00048793"/>
    </source>
</evidence>
<protein>
    <recommendedName>
        <fullName evidence="4 10">2-dehydropantoate 2-reductase</fullName>
        <ecNumber evidence="3 10">1.1.1.169</ecNumber>
    </recommendedName>
    <alternativeName>
        <fullName evidence="8 10">Ketopantoate reductase</fullName>
    </alternativeName>
</protein>
<evidence type="ECO:0000259" key="13">
    <source>
        <dbReference type="Pfam" id="PF08546"/>
    </source>
</evidence>
<dbReference type="Pfam" id="PF08546">
    <property type="entry name" value="ApbA_C"/>
    <property type="match status" value="1"/>
</dbReference>
<keyword evidence="7 10" id="KW-0560">Oxidoreductase</keyword>
<comment type="similarity">
    <text evidence="2 10">Belongs to the ketopantoate reductase family.</text>
</comment>
<evidence type="ECO:0000256" key="1">
    <source>
        <dbReference type="ARBA" id="ARBA00004994"/>
    </source>
</evidence>
<evidence type="ECO:0000259" key="12">
    <source>
        <dbReference type="Pfam" id="PF02558"/>
    </source>
</evidence>
<dbReference type="InterPro" id="IPR050838">
    <property type="entry name" value="Ketopantoate_reductase"/>
</dbReference>
<comment type="pathway">
    <text evidence="1 10">Cofactor biosynthesis; (R)-pantothenate biosynthesis; (R)-pantoate from 3-methyl-2-oxobutanoate: step 2/2.</text>
</comment>
<keyword evidence="11" id="KW-0812">Transmembrane</keyword>
<dbReference type="EC" id="1.1.1.169" evidence="3 10"/>
<dbReference type="EMBL" id="JAVXZY010000002">
    <property type="protein sequence ID" value="MDT8999252.1"/>
    <property type="molecule type" value="Genomic_DNA"/>
</dbReference>
<dbReference type="RefSeq" id="WP_315649742.1">
    <property type="nucleotide sequence ID" value="NZ_JAVXZY010000002.1"/>
</dbReference>
<dbReference type="NCBIfam" id="TIGR00745">
    <property type="entry name" value="apbA_panE"/>
    <property type="match status" value="1"/>
</dbReference>
<gene>
    <name evidence="14" type="ORF">RQP53_08230</name>
</gene>
<evidence type="ECO:0000313" key="14">
    <source>
        <dbReference type="EMBL" id="MDT8999252.1"/>
    </source>
</evidence>
<dbReference type="SUPFAM" id="SSF48179">
    <property type="entry name" value="6-phosphogluconate dehydrogenase C-terminal domain-like"/>
    <property type="match status" value="1"/>
</dbReference>
<dbReference type="InterPro" id="IPR036291">
    <property type="entry name" value="NAD(P)-bd_dom_sf"/>
</dbReference>
<comment type="function">
    <text evidence="10">Catalyzes the NADPH-dependent reduction of ketopantoate into pantoic acid.</text>
</comment>
<feature type="domain" description="Ketopantoate reductase C-terminal" evidence="13">
    <location>
        <begin position="184"/>
        <end position="322"/>
    </location>
</feature>
<evidence type="ECO:0000256" key="11">
    <source>
        <dbReference type="SAM" id="Phobius"/>
    </source>
</evidence>
<name>A0ABU3P9J1_9BURK</name>
<dbReference type="Proteomes" id="UP001246372">
    <property type="component" value="Unassembled WGS sequence"/>
</dbReference>
<keyword evidence="15" id="KW-1185">Reference proteome</keyword>
<evidence type="ECO:0000256" key="6">
    <source>
        <dbReference type="ARBA" id="ARBA00022857"/>
    </source>
</evidence>
<keyword evidence="11" id="KW-1133">Transmembrane helix</keyword>
<evidence type="ECO:0000256" key="5">
    <source>
        <dbReference type="ARBA" id="ARBA00022655"/>
    </source>
</evidence>
<dbReference type="SUPFAM" id="SSF51735">
    <property type="entry name" value="NAD(P)-binding Rossmann-fold domains"/>
    <property type="match status" value="1"/>
</dbReference>
<proteinExistence type="inferred from homology"/>
<dbReference type="PANTHER" id="PTHR43765">
    <property type="entry name" value="2-DEHYDROPANTOATE 2-REDUCTASE-RELATED"/>
    <property type="match status" value="1"/>
</dbReference>
<sequence length="340" mass="36095">MSEAAVAGSAPVLVMGAGAIGCYLGGLLQAAGLAVVFVGRPRVLDALAAHGLNLSDRDGGQRRLRREALRLETSIPAGLQPALTLLCVKSGATAQAAQALQAQLPAGSLVLSMQNGIGNAQRAAAVAPDLRFLAGMVPFNVAELGPGHYHRGTDGDLVAQANAALLPYVEHFGRAGLRLRLVEDMLAVQWGKLLLNLNNPVNALSGLPLREQLLQRGYRRCLAALQDEALALLHQAGIKPAQLTALAPERLPTLLRLPNPLFRLLAARMLKIDAAARSSMADDLALQRVTEIDMLCGEVQRLAQKLGRQAPVNARIQALVQAWPQRPQPYSAEELLRAIG</sequence>
<comment type="caution">
    <text evidence="14">The sequence shown here is derived from an EMBL/GenBank/DDBJ whole genome shotgun (WGS) entry which is preliminary data.</text>
</comment>
<evidence type="ECO:0000256" key="8">
    <source>
        <dbReference type="ARBA" id="ARBA00032024"/>
    </source>
</evidence>
<dbReference type="NCBIfam" id="NF006083">
    <property type="entry name" value="PRK08229.1"/>
    <property type="match status" value="1"/>
</dbReference>
<dbReference type="InterPro" id="IPR008927">
    <property type="entry name" value="6-PGluconate_DH-like_C_sf"/>
</dbReference>
<dbReference type="InterPro" id="IPR003710">
    <property type="entry name" value="ApbA"/>
</dbReference>